<dbReference type="AlphaFoldDB" id="K0X4C2"/>
<dbReference type="RefSeq" id="WP_008860961.1">
    <property type="nucleotide sequence ID" value="NZ_JH815203.1"/>
</dbReference>
<comment type="caution">
    <text evidence="3">The sequence shown here is derived from an EMBL/GenBank/DDBJ whole genome shotgun (WGS) entry which is preliminary data.</text>
</comment>
<sequence>MRQLKYIGVVFAALMLFTACEKEFDAIPEDFATVPEGSDEAWPQTVTIKDLIENFDTKEGLFTIDTIDSPNDIIVRGRIITDDRAGNVYKYFVIQSLDDDHTCLKVSVDAGSLSGMLPLGQVVAIRCNGLVLGRYAAAPQLGVRGYRNDNKIREEPGRIPYTLAMKHIQKIGTPDPSKIVVEEKTLKEITEMDKYGYFKIVKIKDVYFTGYDSDGKKLNDEIFPFPSDGKNVTAALAKYALNPTFAPATYDNNKKYNIGFPRSREIADDSGNTVDVYISTSEYARFADRRIPTPDSGNKGEITAIVGWFQDNEAYDGTWQLTVRSLDKPFADLKGFDFPQ</sequence>
<accession>K0X4C2</accession>
<protein>
    <recommendedName>
        <fullName evidence="2">DUF5689 domain-containing protein</fullName>
    </recommendedName>
</protein>
<evidence type="ECO:0000313" key="4">
    <source>
        <dbReference type="Proteomes" id="UP000006044"/>
    </source>
</evidence>
<reference evidence="3 4" key="1">
    <citation type="submission" date="2012-08" db="EMBL/GenBank/DDBJ databases">
        <title>The Genome Sequence of Barnesiella intestinihominis YIT 11860.</title>
        <authorList>
            <consortium name="The Broad Institute Genome Sequencing Platform"/>
            <person name="Earl A."/>
            <person name="Ward D."/>
            <person name="Feldgarden M."/>
            <person name="Gevers D."/>
            <person name="Morotomi M."/>
            <person name="Walker B."/>
            <person name="Young S.K."/>
            <person name="Zeng Q."/>
            <person name="Gargeya S."/>
            <person name="Fitzgerald M."/>
            <person name="Haas B."/>
            <person name="Abouelleil A."/>
            <person name="Alvarado L."/>
            <person name="Arachchi H.M."/>
            <person name="Berlin A.M."/>
            <person name="Chapman S.B."/>
            <person name="Goldberg J."/>
            <person name="Griggs A."/>
            <person name="Gujja S."/>
            <person name="Hansen M."/>
            <person name="Howarth C."/>
            <person name="Imamovic A."/>
            <person name="Larimer J."/>
            <person name="McCowen C."/>
            <person name="Montmayeur A."/>
            <person name="Murphy C."/>
            <person name="Neiman D."/>
            <person name="Pearson M."/>
            <person name="Priest M."/>
            <person name="Roberts A."/>
            <person name="Saif S."/>
            <person name="Shea T."/>
            <person name="Sisk P."/>
            <person name="Sykes S."/>
            <person name="Wortman J."/>
            <person name="Nusbaum C."/>
            <person name="Birren B."/>
        </authorList>
    </citation>
    <scope>NUCLEOTIDE SEQUENCE [LARGE SCALE GENOMIC DNA]</scope>
    <source>
        <strain evidence="3 4">YIT 11860</strain>
    </source>
</reference>
<feature type="chain" id="PRO_5003843458" description="DUF5689 domain-containing protein" evidence="1">
    <location>
        <begin position="22"/>
        <end position="340"/>
    </location>
</feature>
<organism evidence="3 4">
    <name type="scientific">Barnesiella intestinihominis YIT 11860</name>
    <dbReference type="NCBI Taxonomy" id="742726"/>
    <lineage>
        <taxon>Bacteria</taxon>
        <taxon>Pseudomonadati</taxon>
        <taxon>Bacteroidota</taxon>
        <taxon>Bacteroidia</taxon>
        <taxon>Bacteroidales</taxon>
        <taxon>Barnesiellaceae</taxon>
        <taxon>Barnesiella</taxon>
    </lineage>
</organism>
<evidence type="ECO:0000256" key="1">
    <source>
        <dbReference type="SAM" id="SignalP"/>
    </source>
</evidence>
<dbReference type="EMBL" id="ADLE01000001">
    <property type="protein sequence ID" value="EJZ66287.1"/>
    <property type="molecule type" value="Genomic_DNA"/>
</dbReference>
<dbReference type="Proteomes" id="UP000006044">
    <property type="component" value="Unassembled WGS sequence"/>
</dbReference>
<feature type="signal peptide" evidence="1">
    <location>
        <begin position="1"/>
        <end position="21"/>
    </location>
</feature>
<dbReference type="InterPro" id="IPR043744">
    <property type="entry name" value="DUF5689"/>
</dbReference>
<evidence type="ECO:0000259" key="2">
    <source>
        <dbReference type="Pfam" id="PF18942"/>
    </source>
</evidence>
<keyword evidence="4" id="KW-1185">Reference proteome</keyword>
<dbReference type="Pfam" id="PF18942">
    <property type="entry name" value="DUF5689"/>
    <property type="match status" value="1"/>
</dbReference>
<keyword evidence="1" id="KW-0732">Signal</keyword>
<proteinExistence type="predicted"/>
<gene>
    <name evidence="3" type="ORF">HMPREF9448_00464</name>
</gene>
<evidence type="ECO:0000313" key="3">
    <source>
        <dbReference type="EMBL" id="EJZ66287.1"/>
    </source>
</evidence>
<dbReference type="STRING" id="742726.HMPREF9448_00464"/>
<dbReference type="PROSITE" id="PS51257">
    <property type="entry name" value="PROKAR_LIPOPROTEIN"/>
    <property type="match status" value="1"/>
</dbReference>
<dbReference type="GeneID" id="77847809"/>
<dbReference type="eggNOG" id="ENOG5033BRE">
    <property type="taxonomic scope" value="Bacteria"/>
</dbReference>
<dbReference type="OrthoDB" id="1046448at2"/>
<name>K0X4C2_9BACT</name>
<feature type="domain" description="DUF5689" evidence="2">
    <location>
        <begin position="44"/>
        <end position="327"/>
    </location>
</feature>
<dbReference type="HOGENOM" id="CLU_658766_0_0_10"/>